<protein>
    <submittedName>
        <fullName evidence="4">MAM and LDL-receptor class A domain-containing protein 2-like</fullName>
    </submittedName>
</protein>
<dbReference type="Proteomes" id="UP000515163">
    <property type="component" value="Unplaced"/>
</dbReference>
<feature type="chain" id="PRO_5028295678" evidence="1">
    <location>
        <begin position="26"/>
        <end position="207"/>
    </location>
</feature>
<dbReference type="InterPro" id="IPR051560">
    <property type="entry name" value="MAM_domain-containing"/>
</dbReference>
<sequence>MKVPHILILAFCFLLLNESCSFSKGKPPSFCSFDNGFCGFVNDQSGTDDFDWIRLKHAGETVTRFRITRYLIRHISRPIGGFHIPGFPFYGRPVWETKKVPYLVNIRGPTRDTTGKGFFLYSKPRQESAKAENLARLVSPVYTNVSCVKFYYFMYGSGIGGLEVLVKTGNFTPSKVWSLFGNVANAWKLATIPLKSNSKQPVQVDIR</sequence>
<dbReference type="Pfam" id="PF00629">
    <property type="entry name" value="MAM"/>
    <property type="match status" value="1"/>
</dbReference>
<dbReference type="KEGG" id="aten:116302770"/>
<evidence type="ECO:0000313" key="4">
    <source>
        <dbReference type="RefSeq" id="XP_031567999.1"/>
    </source>
</evidence>
<feature type="domain" description="MAM" evidence="2">
    <location>
        <begin position="18"/>
        <end position="207"/>
    </location>
</feature>
<dbReference type="InterPro" id="IPR013320">
    <property type="entry name" value="ConA-like_dom_sf"/>
</dbReference>
<name>A0A6P8IMD0_ACTTE</name>
<dbReference type="InParanoid" id="A0A6P8IMD0"/>
<evidence type="ECO:0000313" key="3">
    <source>
        <dbReference type="Proteomes" id="UP000515163"/>
    </source>
</evidence>
<accession>A0A6P8IMD0</accession>
<dbReference type="PROSITE" id="PS50060">
    <property type="entry name" value="MAM_2"/>
    <property type="match status" value="1"/>
</dbReference>
<reference evidence="4" key="1">
    <citation type="submission" date="2025-08" db="UniProtKB">
        <authorList>
            <consortium name="RefSeq"/>
        </authorList>
    </citation>
    <scope>IDENTIFICATION</scope>
</reference>
<dbReference type="Gene3D" id="2.60.120.200">
    <property type="match status" value="1"/>
</dbReference>
<evidence type="ECO:0000256" key="1">
    <source>
        <dbReference type="SAM" id="SignalP"/>
    </source>
</evidence>
<dbReference type="GO" id="GO:0016020">
    <property type="term" value="C:membrane"/>
    <property type="evidence" value="ECO:0007669"/>
    <property type="project" value="InterPro"/>
</dbReference>
<gene>
    <name evidence="4" type="primary">LOC116302770</name>
</gene>
<dbReference type="SUPFAM" id="SSF49899">
    <property type="entry name" value="Concanavalin A-like lectins/glucanases"/>
    <property type="match status" value="1"/>
</dbReference>
<dbReference type="RefSeq" id="XP_031567999.1">
    <property type="nucleotide sequence ID" value="XM_031712139.1"/>
</dbReference>
<dbReference type="PANTHER" id="PTHR23282:SF101">
    <property type="entry name" value="MAM DOMAIN-CONTAINING PROTEIN"/>
    <property type="match status" value="1"/>
</dbReference>
<keyword evidence="1" id="KW-0732">Signal</keyword>
<dbReference type="AlphaFoldDB" id="A0A6P8IMD0"/>
<dbReference type="GeneID" id="116302770"/>
<feature type="signal peptide" evidence="1">
    <location>
        <begin position="1"/>
        <end position="25"/>
    </location>
</feature>
<organism evidence="3 4">
    <name type="scientific">Actinia tenebrosa</name>
    <name type="common">Australian red waratah sea anemone</name>
    <dbReference type="NCBI Taxonomy" id="6105"/>
    <lineage>
        <taxon>Eukaryota</taxon>
        <taxon>Metazoa</taxon>
        <taxon>Cnidaria</taxon>
        <taxon>Anthozoa</taxon>
        <taxon>Hexacorallia</taxon>
        <taxon>Actiniaria</taxon>
        <taxon>Actiniidae</taxon>
        <taxon>Actinia</taxon>
    </lineage>
</organism>
<dbReference type="OrthoDB" id="5986110at2759"/>
<proteinExistence type="predicted"/>
<dbReference type="InterPro" id="IPR000998">
    <property type="entry name" value="MAM_dom"/>
</dbReference>
<keyword evidence="3" id="KW-1185">Reference proteome</keyword>
<dbReference type="PANTHER" id="PTHR23282">
    <property type="entry name" value="APICAL ENDOSOMAL GLYCOPROTEIN PRECURSOR"/>
    <property type="match status" value="1"/>
</dbReference>
<evidence type="ECO:0000259" key="2">
    <source>
        <dbReference type="PROSITE" id="PS50060"/>
    </source>
</evidence>
<dbReference type="CDD" id="cd06263">
    <property type="entry name" value="MAM"/>
    <property type="match status" value="1"/>
</dbReference>